<keyword evidence="3" id="KW-1185">Reference proteome</keyword>
<dbReference type="PANTHER" id="PTHR24410">
    <property type="entry name" value="HL07962P-RELATED"/>
    <property type="match status" value="1"/>
</dbReference>
<dbReference type="CDD" id="cd18186">
    <property type="entry name" value="BTB_POZ_ZBTB_KLHL-like"/>
    <property type="match status" value="1"/>
</dbReference>
<feature type="domain" description="BTB" evidence="1">
    <location>
        <begin position="205"/>
        <end position="272"/>
    </location>
</feature>
<dbReference type="PANTHER" id="PTHR24410:SF23">
    <property type="entry name" value="BTB DOMAIN-CONTAINING PROTEIN-RELATED"/>
    <property type="match status" value="1"/>
</dbReference>
<proteinExistence type="predicted"/>
<reference evidence="2" key="1">
    <citation type="submission" date="2021-03" db="EMBL/GenBank/DDBJ databases">
        <title>Chromosome level genome of the anhydrobiotic midge Polypedilum vanderplanki.</title>
        <authorList>
            <person name="Yoshida Y."/>
            <person name="Kikawada T."/>
            <person name="Gusev O."/>
        </authorList>
    </citation>
    <scope>NUCLEOTIDE SEQUENCE</scope>
    <source>
        <strain evidence="2">NIAS01</strain>
        <tissue evidence="2">Whole body or cell culture</tissue>
    </source>
</reference>
<dbReference type="Gene3D" id="3.30.710.10">
    <property type="entry name" value="Potassium Channel Kv1.1, Chain A"/>
    <property type="match status" value="1"/>
</dbReference>
<name>A0A9J6BEA8_POLVA</name>
<accession>A0A9J6BEA8</accession>
<dbReference type="Gene3D" id="3.80.10.10">
    <property type="entry name" value="Ribonuclease Inhibitor"/>
    <property type="match status" value="1"/>
</dbReference>
<dbReference type="SMART" id="SM00225">
    <property type="entry name" value="BTB"/>
    <property type="match status" value="1"/>
</dbReference>
<dbReference type="SUPFAM" id="SSF54695">
    <property type="entry name" value="POZ domain"/>
    <property type="match status" value="1"/>
</dbReference>
<dbReference type="AlphaFoldDB" id="A0A9J6BEA8"/>
<sequence>MTTITNLDYRDKNNNNKKIRKGKLVKVAVSNNTFSHDFDDINCAVSPHDEIQFLEIKNSKFHFSSLKFLQNCQQLTHLTITTTNLKDFGYENVKNCQLLKYIDLSNNLIEEPNESLLELQFLEFLSYGNNKINRISLKFIENVEQSNLKTLNFIFNRIINALYMTSAQEIAKLLKNHYYLNFEKIFTPFHLEKSFNLLKATNFVSDFKIITADKIFDVHKCILNESSKILHNMIKIQEVENLKPELKIDDFETQIVEEFLNFIYDGKIRKNSENLIELYRIAKNFGVSDLRKFCEYFIIENFCEKF</sequence>
<comment type="caution">
    <text evidence="2">The sequence shown here is derived from an EMBL/GenBank/DDBJ whole genome shotgun (WGS) entry which is preliminary data.</text>
</comment>
<dbReference type="CDD" id="cd14733">
    <property type="entry name" value="BACK"/>
    <property type="match status" value="1"/>
</dbReference>
<protein>
    <recommendedName>
        <fullName evidence="1">BTB domain-containing protein</fullName>
    </recommendedName>
</protein>
<gene>
    <name evidence="2" type="ORF">PVAND_015991</name>
</gene>
<dbReference type="InterPro" id="IPR000210">
    <property type="entry name" value="BTB/POZ_dom"/>
</dbReference>
<dbReference type="Pfam" id="PF00651">
    <property type="entry name" value="BTB"/>
    <property type="match status" value="1"/>
</dbReference>
<dbReference type="InterPro" id="IPR011333">
    <property type="entry name" value="SKP1/BTB/POZ_sf"/>
</dbReference>
<dbReference type="Proteomes" id="UP001107558">
    <property type="component" value="Chromosome 4"/>
</dbReference>
<dbReference type="InterPro" id="IPR051481">
    <property type="entry name" value="BTB-POZ/Galectin-3-binding"/>
</dbReference>
<organism evidence="2 3">
    <name type="scientific">Polypedilum vanderplanki</name>
    <name type="common">Sleeping chironomid midge</name>
    <dbReference type="NCBI Taxonomy" id="319348"/>
    <lineage>
        <taxon>Eukaryota</taxon>
        <taxon>Metazoa</taxon>
        <taxon>Ecdysozoa</taxon>
        <taxon>Arthropoda</taxon>
        <taxon>Hexapoda</taxon>
        <taxon>Insecta</taxon>
        <taxon>Pterygota</taxon>
        <taxon>Neoptera</taxon>
        <taxon>Endopterygota</taxon>
        <taxon>Diptera</taxon>
        <taxon>Nematocera</taxon>
        <taxon>Chironomoidea</taxon>
        <taxon>Chironomidae</taxon>
        <taxon>Chironominae</taxon>
        <taxon>Polypedilum</taxon>
        <taxon>Polypedilum</taxon>
    </lineage>
</organism>
<dbReference type="InterPro" id="IPR032675">
    <property type="entry name" value="LRR_dom_sf"/>
</dbReference>
<evidence type="ECO:0000259" key="1">
    <source>
        <dbReference type="PROSITE" id="PS50097"/>
    </source>
</evidence>
<dbReference type="EMBL" id="JADBJN010000004">
    <property type="protein sequence ID" value="KAG5668034.1"/>
    <property type="molecule type" value="Genomic_DNA"/>
</dbReference>
<evidence type="ECO:0000313" key="3">
    <source>
        <dbReference type="Proteomes" id="UP001107558"/>
    </source>
</evidence>
<dbReference type="SUPFAM" id="SSF52058">
    <property type="entry name" value="L domain-like"/>
    <property type="match status" value="1"/>
</dbReference>
<dbReference type="OrthoDB" id="6418787at2759"/>
<evidence type="ECO:0000313" key="2">
    <source>
        <dbReference type="EMBL" id="KAG5668034.1"/>
    </source>
</evidence>
<dbReference type="PROSITE" id="PS50097">
    <property type="entry name" value="BTB"/>
    <property type="match status" value="1"/>
</dbReference>